<feature type="non-terminal residue" evidence="1">
    <location>
        <position position="1"/>
    </location>
</feature>
<protein>
    <submittedName>
        <fullName evidence="1">Uncharacterized protein</fullName>
    </submittedName>
</protein>
<gene>
    <name evidence="1" type="ORF">LCGC14_1156660</name>
</gene>
<organism evidence="1">
    <name type="scientific">marine sediment metagenome</name>
    <dbReference type="NCBI Taxonomy" id="412755"/>
    <lineage>
        <taxon>unclassified sequences</taxon>
        <taxon>metagenomes</taxon>
        <taxon>ecological metagenomes</taxon>
    </lineage>
</organism>
<sequence length="84" mass="8513">MNAGGGAGKGGGQKVQLPRMPGLVEKNGGAVAPVELATVGQRPLAERVDRNTLLTAAAERAPATKICQKKQDGSCNVDNCPCVA</sequence>
<evidence type="ECO:0000313" key="1">
    <source>
        <dbReference type="EMBL" id="KKM98557.1"/>
    </source>
</evidence>
<proteinExistence type="predicted"/>
<accession>A0A0F9PZD0</accession>
<dbReference type="AlphaFoldDB" id="A0A0F9PZD0"/>
<reference evidence="1" key="1">
    <citation type="journal article" date="2015" name="Nature">
        <title>Complex archaea that bridge the gap between prokaryotes and eukaryotes.</title>
        <authorList>
            <person name="Spang A."/>
            <person name="Saw J.H."/>
            <person name="Jorgensen S.L."/>
            <person name="Zaremba-Niedzwiedzka K."/>
            <person name="Martijn J."/>
            <person name="Lind A.E."/>
            <person name="van Eijk R."/>
            <person name="Schleper C."/>
            <person name="Guy L."/>
            <person name="Ettema T.J."/>
        </authorList>
    </citation>
    <scope>NUCLEOTIDE SEQUENCE</scope>
</reference>
<comment type="caution">
    <text evidence="1">The sequence shown here is derived from an EMBL/GenBank/DDBJ whole genome shotgun (WGS) entry which is preliminary data.</text>
</comment>
<dbReference type="EMBL" id="LAZR01005605">
    <property type="protein sequence ID" value="KKM98557.1"/>
    <property type="molecule type" value="Genomic_DNA"/>
</dbReference>
<name>A0A0F9PZD0_9ZZZZ</name>